<evidence type="ECO:0000256" key="7">
    <source>
        <dbReference type="RuleBase" id="RU000320"/>
    </source>
</evidence>
<keyword evidence="11" id="KW-1185">Reference proteome</keyword>
<evidence type="ECO:0000256" key="1">
    <source>
        <dbReference type="ARBA" id="ARBA00004651"/>
    </source>
</evidence>
<feature type="domain" description="NADH:quinone oxidoreductase/Mrp antiporter transmembrane" evidence="9">
    <location>
        <begin position="140"/>
        <end position="426"/>
    </location>
</feature>
<comment type="similarity">
    <text evidence="2">Belongs to the CPA3 antiporters (TC 2.A.63) subunit D family.</text>
</comment>
<feature type="transmembrane region" description="Helical" evidence="8">
    <location>
        <begin position="6"/>
        <end position="28"/>
    </location>
</feature>
<evidence type="ECO:0000313" key="10">
    <source>
        <dbReference type="EMBL" id="GAA5195865.1"/>
    </source>
</evidence>
<proteinExistence type="inferred from homology"/>
<dbReference type="Proteomes" id="UP001501570">
    <property type="component" value="Unassembled WGS sequence"/>
</dbReference>
<feature type="transmembrane region" description="Helical" evidence="8">
    <location>
        <begin position="418"/>
        <end position="442"/>
    </location>
</feature>
<feature type="transmembrane region" description="Helical" evidence="8">
    <location>
        <begin position="564"/>
        <end position="585"/>
    </location>
</feature>
<feature type="transmembrane region" description="Helical" evidence="8">
    <location>
        <begin position="525"/>
        <end position="544"/>
    </location>
</feature>
<reference evidence="11" key="1">
    <citation type="journal article" date="2019" name="Int. J. Syst. Evol. Microbiol.">
        <title>The Global Catalogue of Microorganisms (GCM) 10K type strain sequencing project: providing services to taxonomists for standard genome sequencing and annotation.</title>
        <authorList>
            <consortium name="The Broad Institute Genomics Platform"/>
            <consortium name="The Broad Institute Genome Sequencing Center for Infectious Disease"/>
            <person name="Wu L."/>
            <person name="Ma J."/>
        </authorList>
    </citation>
    <scope>NUCLEOTIDE SEQUENCE [LARGE SCALE GENOMIC DNA]</scope>
    <source>
        <strain evidence="11">JCM 18304</strain>
    </source>
</reference>
<dbReference type="RefSeq" id="WP_345635866.1">
    <property type="nucleotide sequence ID" value="NZ_BAABJQ010000025.1"/>
</dbReference>
<dbReference type="PANTHER" id="PTHR42703:SF1">
    <property type="entry name" value="NA(+)_H(+) ANTIPORTER SUBUNIT D1"/>
    <property type="match status" value="1"/>
</dbReference>
<evidence type="ECO:0000259" key="9">
    <source>
        <dbReference type="Pfam" id="PF00361"/>
    </source>
</evidence>
<feature type="transmembrane region" description="Helical" evidence="8">
    <location>
        <begin position="218"/>
        <end position="241"/>
    </location>
</feature>
<dbReference type="PANTHER" id="PTHR42703">
    <property type="entry name" value="NADH DEHYDROGENASE"/>
    <property type="match status" value="1"/>
</dbReference>
<comment type="subcellular location">
    <subcellularLocation>
        <location evidence="1">Cell membrane</location>
        <topology evidence="1">Multi-pass membrane protein</topology>
    </subcellularLocation>
    <subcellularLocation>
        <location evidence="7">Membrane</location>
        <topology evidence="7">Multi-pass membrane protein</topology>
    </subcellularLocation>
</comment>
<accession>A0ABP9SGE8</accession>
<feature type="transmembrane region" description="Helical" evidence="8">
    <location>
        <begin position="86"/>
        <end position="107"/>
    </location>
</feature>
<dbReference type="Pfam" id="PF00361">
    <property type="entry name" value="Proton_antipo_M"/>
    <property type="match status" value="1"/>
</dbReference>
<feature type="transmembrane region" description="Helical" evidence="8">
    <location>
        <begin position="380"/>
        <end position="398"/>
    </location>
</feature>
<evidence type="ECO:0000256" key="3">
    <source>
        <dbReference type="ARBA" id="ARBA00022475"/>
    </source>
</evidence>
<feature type="transmembrane region" description="Helical" evidence="8">
    <location>
        <begin position="119"/>
        <end position="138"/>
    </location>
</feature>
<feature type="transmembrane region" description="Helical" evidence="8">
    <location>
        <begin position="311"/>
        <end position="330"/>
    </location>
</feature>
<gene>
    <name evidence="10" type="ORF">GCM10023322_63510</name>
</gene>
<keyword evidence="5 8" id="KW-1133">Transmembrane helix</keyword>
<feature type="transmembrane region" description="Helical" evidence="8">
    <location>
        <begin position="175"/>
        <end position="194"/>
    </location>
</feature>
<dbReference type="InterPro" id="IPR050586">
    <property type="entry name" value="CPA3_Na-H_Antiporter_D"/>
</dbReference>
<feature type="transmembrane region" description="Helical" evidence="8">
    <location>
        <begin position="350"/>
        <end position="368"/>
    </location>
</feature>
<feature type="transmembrane region" description="Helical" evidence="8">
    <location>
        <begin position="144"/>
        <end position="163"/>
    </location>
</feature>
<keyword evidence="4 7" id="KW-0812">Transmembrane</keyword>
<evidence type="ECO:0000256" key="6">
    <source>
        <dbReference type="ARBA" id="ARBA00023136"/>
    </source>
</evidence>
<dbReference type="EMBL" id="BAABJQ010000025">
    <property type="protein sequence ID" value="GAA5195865.1"/>
    <property type="molecule type" value="Genomic_DNA"/>
</dbReference>
<sequence>MTAASLASLVPLPVAIPLAGAAVAPLAARLYRPALTVVSVLALLASAAVLVVIAPTVYGGHVLVEYLGKWGPVNGQVLGVTFGVDAWGLTFALVAASIGAVLLIFMVSDQATLGRREAGASACLFLLLDAALIGGALTADLFNLFVWFEVAALASYALTAFFLERPPALEAAFKVLVLTNVASFLIFIATALLYTRHGALNLGQLHDALVGHTDSADLIALGLLIAGFATKAGLVPFHGWLPDAHTVAPGPISALFSGLMVNFGIATIGRIVFSLYPGTGAQVLGLLMVLGLVSAVGGAIFALLQDDLKRLLAYDTISQMGVLAIGLATASPTGLAGTAYHLVNHALFKSLLFLCAGAIVHATGATNLSNMHGLARRMPWLVGAFTVGAAAIAGIPPLNGYVSLGLIHQALERGHQTVPYVLTLLAQAITVAALGKAVLAFFRRQRNPYARDERLRPGMRAALLLIAGACLTLGVAPEWVLNNLIEPASAALSDAPAYTHAVLSGGGQVDPHRISYHYLNPLELALLPATVVLAAPLIWLARRYRDSQAIRRVRSVQTGSVNDYASYLVVGLLVTVASTALVPLVR</sequence>
<dbReference type="InterPro" id="IPR001750">
    <property type="entry name" value="ND/Mrp_TM"/>
</dbReference>
<keyword evidence="3" id="KW-1003">Cell membrane</keyword>
<comment type="caution">
    <text evidence="10">The sequence shown here is derived from an EMBL/GenBank/DDBJ whole genome shotgun (WGS) entry which is preliminary data.</text>
</comment>
<feature type="transmembrane region" description="Helical" evidence="8">
    <location>
        <begin position="35"/>
        <end position="58"/>
    </location>
</feature>
<feature type="transmembrane region" description="Helical" evidence="8">
    <location>
        <begin position="253"/>
        <end position="276"/>
    </location>
</feature>
<evidence type="ECO:0000256" key="4">
    <source>
        <dbReference type="ARBA" id="ARBA00022692"/>
    </source>
</evidence>
<evidence type="ECO:0000256" key="5">
    <source>
        <dbReference type="ARBA" id="ARBA00022989"/>
    </source>
</evidence>
<feature type="transmembrane region" description="Helical" evidence="8">
    <location>
        <begin position="462"/>
        <end position="481"/>
    </location>
</feature>
<evidence type="ECO:0000256" key="8">
    <source>
        <dbReference type="SAM" id="Phobius"/>
    </source>
</evidence>
<organism evidence="10 11">
    <name type="scientific">Rugosimonospora acidiphila</name>
    <dbReference type="NCBI Taxonomy" id="556531"/>
    <lineage>
        <taxon>Bacteria</taxon>
        <taxon>Bacillati</taxon>
        <taxon>Actinomycetota</taxon>
        <taxon>Actinomycetes</taxon>
        <taxon>Micromonosporales</taxon>
        <taxon>Micromonosporaceae</taxon>
        <taxon>Rugosimonospora</taxon>
    </lineage>
</organism>
<keyword evidence="6 8" id="KW-0472">Membrane</keyword>
<name>A0ABP9SGE8_9ACTN</name>
<feature type="transmembrane region" description="Helical" evidence="8">
    <location>
        <begin position="282"/>
        <end position="304"/>
    </location>
</feature>
<protein>
    <submittedName>
        <fullName evidence="10">Proton-conducting transporter membrane subunit</fullName>
    </submittedName>
</protein>
<evidence type="ECO:0000313" key="11">
    <source>
        <dbReference type="Proteomes" id="UP001501570"/>
    </source>
</evidence>
<evidence type="ECO:0000256" key="2">
    <source>
        <dbReference type="ARBA" id="ARBA00005346"/>
    </source>
</evidence>